<keyword evidence="2" id="KW-1185">Reference proteome</keyword>
<protein>
    <submittedName>
        <fullName evidence="1">Uncharacterized protein</fullName>
    </submittedName>
</protein>
<dbReference type="Proteomes" id="UP000245206">
    <property type="component" value="Unassembled WGS sequence"/>
</dbReference>
<name>A0A2P2D8F9_9LEPT</name>
<organism evidence="1 2">
    <name type="scientific">Leptospira ellinghausenii</name>
    <dbReference type="NCBI Taxonomy" id="1917822"/>
    <lineage>
        <taxon>Bacteria</taxon>
        <taxon>Pseudomonadati</taxon>
        <taxon>Spirochaetota</taxon>
        <taxon>Spirochaetia</taxon>
        <taxon>Leptospirales</taxon>
        <taxon>Leptospiraceae</taxon>
        <taxon>Leptospira</taxon>
    </lineage>
</organism>
<sequence>MGEGKSIDRAEIGIQIVMGPIKGFILCSIEKSIRIKDHWISFKDSFLSYEYNPLSNRFKKFLIFGTPYCCLGM</sequence>
<reference evidence="2" key="1">
    <citation type="journal article" date="2019" name="Microbiol. Immunol.">
        <title>Molecular and phenotypic characterization of Leptospira johnsonii sp. nov., Leptospira ellinghausenii sp. nov. and Leptospira ryugenii sp. nov. isolated from soil and water in Japan.</title>
        <authorList>
            <person name="Masuzawa T."/>
            <person name="Saito M."/>
            <person name="Nakao R."/>
            <person name="Nikaido Y."/>
            <person name="Matsumoto M."/>
            <person name="Ogawa M."/>
            <person name="Yokoyama M."/>
            <person name="Hidaka Y."/>
            <person name="Tomita J."/>
            <person name="Sakakibara K."/>
            <person name="Suzuki K."/>
            <person name="Yasuda S."/>
            <person name="Sato H."/>
            <person name="Yamaguchi M."/>
            <person name="Yoshida S.I."/>
            <person name="Koizumi N."/>
            <person name="Kawamura Y."/>
        </authorList>
    </citation>
    <scope>NUCLEOTIDE SEQUENCE [LARGE SCALE GENOMIC DNA]</scope>
    <source>
        <strain evidence="2">E18</strain>
    </source>
</reference>
<evidence type="ECO:0000313" key="1">
    <source>
        <dbReference type="EMBL" id="GBF40898.1"/>
    </source>
</evidence>
<dbReference type="AlphaFoldDB" id="A0A2P2D8F9"/>
<accession>A0A2P2D8F9</accession>
<comment type="caution">
    <text evidence="1">The sequence shown here is derived from an EMBL/GenBank/DDBJ whole genome shotgun (WGS) entry which is preliminary data.</text>
</comment>
<evidence type="ECO:0000313" key="2">
    <source>
        <dbReference type="Proteomes" id="UP000245206"/>
    </source>
</evidence>
<dbReference type="EMBL" id="BFAZ01000002">
    <property type="protein sequence ID" value="GBF40898.1"/>
    <property type="molecule type" value="Genomic_DNA"/>
</dbReference>
<gene>
    <name evidence="1" type="ORF">LPTSP2_01640</name>
</gene>
<proteinExistence type="predicted"/>